<dbReference type="AlphaFoldDB" id="A0A0L0EZV4"/>
<evidence type="ECO:0000313" key="1">
    <source>
        <dbReference type="EMBL" id="KNC69899.1"/>
    </source>
</evidence>
<accession>A0A0L0EZV4</accession>
<evidence type="ECO:0000313" key="2">
    <source>
        <dbReference type="Proteomes" id="UP000054560"/>
    </source>
</evidence>
<sequence>DYQVYALNLNGAGTLTSPTPWALEYSACDKFELKDLSNTEYVKLADKIREGGEWWLK</sequence>
<protein>
    <submittedName>
        <fullName evidence="1">Uncharacterized protein</fullName>
    </submittedName>
</protein>
<dbReference type="RefSeq" id="XP_014143801.1">
    <property type="nucleotide sequence ID" value="XM_014288326.1"/>
</dbReference>
<dbReference type="Proteomes" id="UP000054560">
    <property type="component" value="Unassembled WGS sequence"/>
</dbReference>
<keyword evidence="2" id="KW-1185">Reference proteome</keyword>
<proteinExistence type="predicted"/>
<gene>
    <name evidence="1" type="ORF">SARC_17584</name>
</gene>
<dbReference type="GeneID" id="25918088"/>
<name>A0A0L0EZV4_9EUKA</name>
<organism evidence="1 2">
    <name type="scientific">Sphaeroforma arctica JP610</name>
    <dbReference type="NCBI Taxonomy" id="667725"/>
    <lineage>
        <taxon>Eukaryota</taxon>
        <taxon>Ichthyosporea</taxon>
        <taxon>Ichthyophonida</taxon>
        <taxon>Sphaeroforma</taxon>
    </lineage>
</organism>
<feature type="non-terminal residue" evidence="1">
    <location>
        <position position="1"/>
    </location>
</feature>
<reference evidence="1 2" key="1">
    <citation type="submission" date="2011-02" db="EMBL/GenBank/DDBJ databases">
        <title>The Genome Sequence of Sphaeroforma arctica JP610.</title>
        <authorList>
            <consortium name="The Broad Institute Genome Sequencing Platform"/>
            <person name="Russ C."/>
            <person name="Cuomo C."/>
            <person name="Young S.K."/>
            <person name="Zeng Q."/>
            <person name="Gargeya S."/>
            <person name="Alvarado L."/>
            <person name="Berlin A."/>
            <person name="Chapman S.B."/>
            <person name="Chen Z."/>
            <person name="Freedman E."/>
            <person name="Gellesch M."/>
            <person name="Goldberg J."/>
            <person name="Griggs A."/>
            <person name="Gujja S."/>
            <person name="Heilman E."/>
            <person name="Heiman D."/>
            <person name="Howarth C."/>
            <person name="Mehta T."/>
            <person name="Neiman D."/>
            <person name="Pearson M."/>
            <person name="Roberts A."/>
            <person name="Saif S."/>
            <person name="Shea T."/>
            <person name="Shenoy N."/>
            <person name="Sisk P."/>
            <person name="Stolte C."/>
            <person name="Sykes S."/>
            <person name="White J."/>
            <person name="Yandava C."/>
            <person name="Burger G."/>
            <person name="Gray M.W."/>
            <person name="Holland P.W.H."/>
            <person name="King N."/>
            <person name="Lang F.B.F."/>
            <person name="Roger A.J."/>
            <person name="Ruiz-Trillo I."/>
            <person name="Haas B."/>
            <person name="Nusbaum C."/>
            <person name="Birren B."/>
        </authorList>
    </citation>
    <scope>NUCLEOTIDE SEQUENCE [LARGE SCALE GENOMIC DNA]</scope>
    <source>
        <strain evidence="1 2">JP610</strain>
    </source>
</reference>
<dbReference type="EMBL" id="KQ252871">
    <property type="protein sequence ID" value="KNC69899.1"/>
    <property type="molecule type" value="Genomic_DNA"/>
</dbReference>